<sequence>MENSDYLTDGRRLFDGRLRKNDIIQPEYFWRETLNRALLIRVFRKNAIENGRKRSFSAGSVDNQEALCSTKSVITNELRKSTEFLTKMIPSSVNVEIQTISSTSTNNTVASKQCQTTVETEILTSNFLTSKFCSKCWTSLLGNRRRSVPW</sequence>
<evidence type="ECO:0000313" key="1">
    <source>
        <dbReference type="EMBL" id="MFH4975771.1"/>
    </source>
</evidence>
<name>A0ABD6E820_9BILA</name>
<protein>
    <submittedName>
        <fullName evidence="1">Uncharacterized protein</fullName>
    </submittedName>
</protein>
<proteinExistence type="predicted"/>
<reference evidence="1 2" key="1">
    <citation type="submission" date="2024-08" db="EMBL/GenBank/DDBJ databases">
        <title>Gnathostoma spinigerum genome.</title>
        <authorList>
            <person name="Gonzalez-Bertolin B."/>
            <person name="Monzon S."/>
            <person name="Zaballos A."/>
            <person name="Jimenez P."/>
            <person name="Dekumyoy P."/>
            <person name="Varona S."/>
            <person name="Cuesta I."/>
            <person name="Sumanam S."/>
            <person name="Adisakwattana P."/>
            <person name="Gasser R.B."/>
            <person name="Hernandez-Gonzalez A."/>
            <person name="Young N.D."/>
            <person name="Perteguer M.J."/>
        </authorList>
    </citation>
    <scope>NUCLEOTIDE SEQUENCE [LARGE SCALE GENOMIC DNA]</scope>
    <source>
        <strain evidence="1">AL3</strain>
        <tissue evidence="1">Liver</tissue>
    </source>
</reference>
<comment type="caution">
    <text evidence="1">The sequence shown here is derived from an EMBL/GenBank/DDBJ whole genome shotgun (WGS) entry which is preliminary data.</text>
</comment>
<dbReference type="Proteomes" id="UP001608902">
    <property type="component" value="Unassembled WGS sequence"/>
</dbReference>
<dbReference type="EMBL" id="JBGFUD010001113">
    <property type="protein sequence ID" value="MFH4975771.1"/>
    <property type="molecule type" value="Genomic_DNA"/>
</dbReference>
<evidence type="ECO:0000313" key="2">
    <source>
        <dbReference type="Proteomes" id="UP001608902"/>
    </source>
</evidence>
<accession>A0ABD6E820</accession>
<gene>
    <name evidence="1" type="ORF">AB6A40_002480</name>
</gene>
<keyword evidence="2" id="KW-1185">Reference proteome</keyword>
<dbReference type="AlphaFoldDB" id="A0ABD6E820"/>
<organism evidence="1 2">
    <name type="scientific">Gnathostoma spinigerum</name>
    <dbReference type="NCBI Taxonomy" id="75299"/>
    <lineage>
        <taxon>Eukaryota</taxon>
        <taxon>Metazoa</taxon>
        <taxon>Ecdysozoa</taxon>
        <taxon>Nematoda</taxon>
        <taxon>Chromadorea</taxon>
        <taxon>Rhabditida</taxon>
        <taxon>Spirurina</taxon>
        <taxon>Gnathostomatomorpha</taxon>
        <taxon>Gnathostomatoidea</taxon>
        <taxon>Gnathostomatidae</taxon>
        <taxon>Gnathostoma</taxon>
    </lineage>
</organism>